<sequence>MGSANECTPFILVFLRWLCGCVFVYVRMRVGKCDCDCMWLFFCQVGSWAAPSLDHLRPPSNVGPISPFSHFLPVASVSAHCWFSMYGAGCKGMCSLTPHGCLMGPGPPGSVGPLLGGGVPLVLGSLGPWLVHGWWWSSLGSQTPLDGSDLLCVCLVSWGAGLWPLTPAIEYSYGEPLCTQAHSNIHPRVWIQVFTYTQLYVLSFSLSVSLLGYYLVFSVSFFLSSPLPFNFLLHLSSFLASFFPFRFRLCVYCT</sequence>
<gene>
    <name evidence="2" type="ORF">XENOCAPTIV_022586</name>
</gene>
<organism evidence="2 3">
    <name type="scientific">Xenoophorus captivus</name>
    <dbReference type="NCBI Taxonomy" id="1517983"/>
    <lineage>
        <taxon>Eukaryota</taxon>
        <taxon>Metazoa</taxon>
        <taxon>Chordata</taxon>
        <taxon>Craniata</taxon>
        <taxon>Vertebrata</taxon>
        <taxon>Euteleostomi</taxon>
        <taxon>Actinopterygii</taxon>
        <taxon>Neopterygii</taxon>
        <taxon>Teleostei</taxon>
        <taxon>Neoteleostei</taxon>
        <taxon>Acanthomorphata</taxon>
        <taxon>Ovalentaria</taxon>
        <taxon>Atherinomorphae</taxon>
        <taxon>Cyprinodontiformes</taxon>
        <taxon>Goodeidae</taxon>
        <taxon>Xenoophorus</taxon>
    </lineage>
</organism>
<proteinExistence type="predicted"/>
<comment type="caution">
    <text evidence="2">The sequence shown here is derived from an EMBL/GenBank/DDBJ whole genome shotgun (WGS) entry which is preliminary data.</text>
</comment>
<reference evidence="2 3" key="1">
    <citation type="submission" date="2021-06" db="EMBL/GenBank/DDBJ databases">
        <authorList>
            <person name="Palmer J.M."/>
        </authorList>
    </citation>
    <scope>NUCLEOTIDE SEQUENCE [LARGE SCALE GENOMIC DNA]</scope>
    <source>
        <strain evidence="2 3">XC_2019</strain>
        <tissue evidence="2">Muscle</tissue>
    </source>
</reference>
<protein>
    <submittedName>
        <fullName evidence="2">Uncharacterized protein</fullName>
    </submittedName>
</protein>
<keyword evidence="1" id="KW-0812">Transmembrane</keyword>
<evidence type="ECO:0000313" key="2">
    <source>
        <dbReference type="EMBL" id="MEQ2194073.1"/>
    </source>
</evidence>
<name>A0ABV0QE30_9TELE</name>
<feature type="transmembrane region" description="Helical" evidence="1">
    <location>
        <begin position="199"/>
        <end position="223"/>
    </location>
</feature>
<keyword evidence="3" id="KW-1185">Reference proteome</keyword>
<dbReference type="Proteomes" id="UP001434883">
    <property type="component" value="Unassembled WGS sequence"/>
</dbReference>
<accession>A0ABV0QE30</accession>
<evidence type="ECO:0000313" key="3">
    <source>
        <dbReference type="Proteomes" id="UP001434883"/>
    </source>
</evidence>
<evidence type="ECO:0000256" key="1">
    <source>
        <dbReference type="SAM" id="Phobius"/>
    </source>
</evidence>
<keyword evidence="1" id="KW-0472">Membrane</keyword>
<keyword evidence="1" id="KW-1133">Transmembrane helix</keyword>
<dbReference type="EMBL" id="JAHRIN010008908">
    <property type="protein sequence ID" value="MEQ2194073.1"/>
    <property type="molecule type" value="Genomic_DNA"/>
</dbReference>
<feature type="transmembrane region" description="Helical" evidence="1">
    <location>
        <begin position="229"/>
        <end position="247"/>
    </location>
</feature>